<gene>
    <name evidence="1" type="ORF">J2X06_001268</name>
</gene>
<protein>
    <recommendedName>
        <fullName evidence="3">DUF4410 domain-containing protein</fullName>
    </recommendedName>
</protein>
<proteinExistence type="predicted"/>
<dbReference type="InterPro" id="IPR025522">
    <property type="entry name" value="DUF4410"/>
</dbReference>
<dbReference type="EMBL" id="JAVDVY010000001">
    <property type="protein sequence ID" value="MDR7134084.1"/>
    <property type="molecule type" value="Genomic_DNA"/>
</dbReference>
<keyword evidence="2" id="KW-1185">Reference proteome</keyword>
<dbReference type="Pfam" id="PF14366">
    <property type="entry name" value="DUF4410"/>
    <property type="match status" value="1"/>
</dbReference>
<evidence type="ECO:0008006" key="3">
    <source>
        <dbReference type="Google" id="ProtNLM"/>
    </source>
</evidence>
<dbReference type="Proteomes" id="UP001251524">
    <property type="component" value="Unassembled WGS sequence"/>
</dbReference>
<dbReference type="RefSeq" id="WP_310059767.1">
    <property type="nucleotide sequence ID" value="NZ_JAVDVY010000001.1"/>
</dbReference>
<organism evidence="1 2">
    <name type="scientific">Lysobacter niastensis</name>
    <dbReference type="NCBI Taxonomy" id="380629"/>
    <lineage>
        <taxon>Bacteria</taxon>
        <taxon>Pseudomonadati</taxon>
        <taxon>Pseudomonadota</taxon>
        <taxon>Gammaproteobacteria</taxon>
        <taxon>Lysobacterales</taxon>
        <taxon>Lysobacteraceae</taxon>
        <taxon>Lysobacter</taxon>
    </lineage>
</organism>
<evidence type="ECO:0000313" key="2">
    <source>
        <dbReference type="Proteomes" id="UP001251524"/>
    </source>
</evidence>
<sequence>MRWIALVAMLVVSGCAGTSSSVRSAYSGGPSDRFAYEIDNYGGMTPEGRTILISRLRQQLASALAVENDQGANRINIRIDYYRMRHGAARALVGVMAGQDHIKSSVTVTARDGTLLGSIVVDSKNPTALFTARGANRGTRRRDRGVCSDGEVARCPASDLSSTAISAPCPD</sequence>
<accession>A0ABU1W8Y9</accession>
<name>A0ABU1W8Y9_9GAMM</name>
<comment type="caution">
    <text evidence="1">The sequence shown here is derived from an EMBL/GenBank/DDBJ whole genome shotgun (WGS) entry which is preliminary data.</text>
</comment>
<evidence type="ECO:0000313" key="1">
    <source>
        <dbReference type="EMBL" id="MDR7134084.1"/>
    </source>
</evidence>
<dbReference type="PROSITE" id="PS51257">
    <property type="entry name" value="PROKAR_LIPOPROTEIN"/>
    <property type="match status" value="1"/>
</dbReference>
<reference evidence="1 2" key="1">
    <citation type="submission" date="2023-07" db="EMBL/GenBank/DDBJ databases">
        <title>Sorghum-associated microbial communities from plants grown in Nebraska, USA.</title>
        <authorList>
            <person name="Schachtman D."/>
        </authorList>
    </citation>
    <scope>NUCLEOTIDE SEQUENCE [LARGE SCALE GENOMIC DNA]</scope>
    <source>
        <strain evidence="1 2">BE198</strain>
    </source>
</reference>